<evidence type="ECO:0000313" key="3">
    <source>
        <dbReference type="EMBL" id="ORX49615.1"/>
    </source>
</evidence>
<organism evidence="3 4">
    <name type="scientific">Piromyces finnis</name>
    <dbReference type="NCBI Taxonomy" id="1754191"/>
    <lineage>
        <taxon>Eukaryota</taxon>
        <taxon>Fungi</taxon>
        <taxon>Fungi incertae sedis</taxon>
        <taxon>Chytridiomycota</taxon>
        <taxon>Chytridiomycota incertae sedis</taxon>
        <taxon>Neocallimastigomycetes</taxon>
        <taxon>Neocallimastigales</taxon>
        <taxon>Neocallimastigaceae</taxon>
        <taxon>Piromyces</taxon>
    </lineage>
</organism>
<keyword evidence="1" id="KW-0812">Transmembrane</keyword>
<sequence>MKYLMLLNLLYVITGTLGKDNSLCINTTEYNCEEEEKKKENINLIIIVICILVLVFVLLITLIIIGKKRKNKKNNNHGKISRIENIIDFIFDIFE</sequence>
<keyword evidence="2" id="KW-0732">Signal</keyword>
<keyword evidence="1" id="KW-1133">Transmembrane helix</keyword>
<reference evidence="3 4" key="2">
    <citation type="submission" date="2016-08" db="EMBL/GenBank/DDBJ databases">
        <title>Pervasive Adenine N6-methylation of Active Genes in Fungi.</title>
        <authorList>
            <consortium name="DOE Joint Genome Institute"/>
            <person name="Mondo S.J."/>
            <person name="Dannebaum R.O."/>
            <person name="Kuo R.C."/>
            <person name="Labutti K."/>
            <person name="Haridas S."/>
            <person name="Kuo A."/>
            <person name="Salamov A."/>
            <person name="Ahrendt S.R."/>
            <person name="Lipzen A."/>
            <person name="Sullivan W."/>
            <person name="Andreopoulos W.B."/>
            <person name="Clum A."/>
            <person name="Lindquist E."/>
            <person name="Daum C."/>
            <person name="Ramamoorthy G.K."/>
            <person name="Gryganskyi A."/>
            <person name="Culley D."/>
            <person name="Magnuson J.K."/>
            <person name="James T.Y."/>
            <person name="O'Malley M.A."/>
            <person name="Stajich J.E."/>
            <person name="Spatafora J.W."/>
            <person name="Visel A."/>
            <person name="Grigoriev I.V."/>
        </authorList>
    </citation>
    <scope>NUCLEOTIDE SEQUENCE [LARGE SCALE GENOMIC DNA]</scope>
    <source>
        <strain evidence="4">finn</strain>
    </source>
</reference>
<gene>
    <name evidence="3" type="ORF">BCR36DRAFT_64634</name>
</gene>
<dbReference type="Proteomes" id="UP000193719">
    <property type="component" value="Unassembled WGS sequence"/>
</dbReference>
<feature type="transmembrane region" description="Helical" evidence="1">
    <location>
        <begin position="42"/>
        <end position="65"/>
    </location>
</feature>
<protein>
    <submittedName>
        <fullName evidence="3">Uncharacterized protein</fullName>
    </submittedName>
</protein>
<feature type="chain" id="PRO_5012395188" evidence="2">
    <location>
        <begin position="19"/>
        <end position="95"/>
    </location>
</feature>
<name>A0A1Y1V992_9FUNG</name>
<reference evidence="3 4" key="1">
    <citation type="submission" date="2016-08" db="EMBL/GenBank/DDBJ databases">
        <title>Genomes of anaerobic fungi encode conserved fungal cellulosomes for biomass hydrolysis.</title>
        <authorList>
            <consortium name="DOE Joint Genome Institute"/>
            <person name="Haitjema C.H."/>
            <person name="Gilmore S.P."/>
            <person name="Henske J.K."/>
            <person name="Solomon K.V."/>
            <person name="De Groot R."/>
            <person name="Kuo A."/>
            <person name="Mondo S.J."/>
            <person name="Salamov A.A."/>
            <person name="Labutti K."/>
            <person name="Zhao Z."/>
            <person name="Chiniquy J."/>
            <person name="Barry K."/>
            <person name="Brewer H.M."/>
            <person name="Purvine S.O."/>
            <person name="Wright A.T."/>
            <person name="Boxma B."/>
            <person name="Van Alen T."/>
            <person name="Hackstein J.H."/>
            <person name="Baker S.E."/>
            <person name="Grigoriev I.V."/>
            <person name="O'Malley M.A."/>
        </authorList>
    </citation>
    <scope>NUCLEOTIDE SEQUENCE [LARGE SCALE GENOMIC DNA]</scope>
    <source>
        <strain evidence="4">finn</strain>
    </source>
</reference>
<evidence type="ECO:0000313" key="4">
    <source>
        <dbReference type="Proteomes" id="UP000193719"/>
    </source>
</evidence>
<keyword evidence="4" id="KW-1185">Reference proteome</keyword>
<accession>A0A1Y1V992</accession>
<feature type="signal peptide" evidence="2">
    <location>
        <begin position="1"/>
        <end position="18"/>
    </location>
</feature>
<dbReference type="AlphaFoldDB" id="A0A1Y1V992"/>
<evidence type="ECO:0000256" key="1">
    <source>
        <dbReference type="SAM" id="Phobius"/>
    </source>
</evidence>
<evidence type="ECO:0000256" key="2">
    <source>
        <dbReference type="SAM" id="SignalP"/>
    </source>
</evidence>
<comment type="caution">
    <text evidence="3">The sequence shown here is derived from an EMBL/GenBank/DDBJ whole genome shotgun (WGS) entry which is preliminary data.</text>
</comment>
<proteinExistence type="predicted"/>
<keyword evidence="1" id="KW-0472">Membrane</keyword>
<dbReference type="EMBL" id="MCFH01000023">
    <property type="protein sequence ID" value="ORX49615.1"/>
    <property type="molecule type" value="Genomic_DNA"/>
</dbReference>